<organism evidence="1 2">
    <name type="scientific">Cryoendolithus antarcticus</name>
    <dbReference type="NCBI Taxonomy" id="1507870"/>
    <lineage>
        <taxon>Eukaryota</taxon>
        <taxon>Fungi</taxon>
        <taxon>Dikarya</taxon>
        <taxon>Ascomycota</taxon>
        <taxon>Pezizomycotina</taxon>
        <taxon>Dothideomycetes</taxon>
        <taxon>Dothideomycetidae</taxon>
        <taxon>Cladosporiales</taxon>
        <taxon>Cladosporiaceae</taxon>
        <taxon>Cryoendolithus</taxon>
    </lineage>
</organism>
<accession>A0A1V8TAH2</accession>
<protein>
    <recommendedName>
        <fullName evidence="3">Fe2OG dioxygenase domain-containing protein</fullName>
    </recommendedName>
</protein>
<dbReference type="PANTHER" id="PTHR37563">
    <property type="entry name" value="PHYTANOYL-COA DIOXYGENASE FAMILY PROTEIN (AFU_ORTHOLOGUE AFUA_2G03330)"/>
    <property type="match status" value="1"/>
</dbReference>
<evidence type="ECO:0008006" key="3">
    <source>
        <dbReference type="Google" id="ProtNLM"/>
    </source>
</evidence>
<dbReference type="SUPFAM" id="SSF51197">
    <property type="entry name" value="Clavaminate synthase-like"/>
    <property type="match status" value="1"/>
</dbReference>
<keyword evidence="2" id="KW-1185">Reference proteome</keyword>
<reference evidence="2" key="1">
    <citation type="submission" date="2017-03" db="EMBL/GenBank/DDBJ databases">
        <title>Genomes of endolithic fungi from Antarctica.</title>
        <authorList>
            <person name="Coleine C."/>
            <person name="Masonjones S."/>
            <person name="Stajich J.E."/>
        </authorList>
    </citation>
    <scope>NUCLEOTIDE SEQUENCE [LARGE SCALE GENOMIC DNA]</scope>
    <source>
        <strain evidence="2">CCFEE 5527</strain>
    </source>
</reference>
<dbReference type="Pfam" id="PF05721">
    <property type="entry name" value="PhyH"/>
    <property type="match status" value="1"/>
</dbReference>
<dbReference type="EMBL" id="NAJO01000012">
    <property type="protein sequence ID" value="OQO08360.1"/>
    <property type="molecule type" value="Genomic_DNA"/>
</dbReference>
<dbReference type="InParanoid" id="A0A1V8TAH2"/>
<proteinExistence type="predicted"/>
<comment type="caution">
    <text evidence="1">The sequence shown here is derived from an EMBL/GenBank/DDBJ whole genome shotgun (WGS) entry which is preliminary data.</text>
</comment>
<dbReference type="PANTHER" id="PTHR37563:SF2">
    <property type="entry name" value="PHYTANOYL-COA DIOXYGENASE FAMILY PROTEIN (AFU_ORTHOLOGUE AFUA_2G03330)"/>
    <property type="match status" value="1"/>
</dbReference>
<dbReference type="Proteomes" id="UP000192596">
    <property type="component" value="Unassembled WGS sequence"/>
</dbReference>
<dbReference type="InterPro" id="IPR008775">
    <property type="entry name" value="Phytyl_CoA_dOase-like"/>
</dbReference>
<evidence type="ECO:0000313" key="1">
    <source>
        <dbReference type="EMBL" id="OQO08360.1"/>
    </source>
</evidence>
<sequence length="355" mass="40598">MSPMMDDNTPTVQYSEGALIPNIDQTGDNPITIRLTDRERDSGLTDPATLQQLLYAYHRDGFVVLENAIPDALTGKLYDRIVADTDIYINKAFQQWNQGEATKNVSVVPPLSEEWLMREFYANVHMVRVIEHLLGPRPELRFLNSNVALPGATGRQAVHSDVNHAFPPIPFGIVVNTYLQDSGPENGVTEIWCGSHDAYGRDEQQVQKESGWIRKEFIQKQAKVRKPVHPRVRKGSMLFRDLRLWHAGMPNRGEKARVMLAIDYFASWYRCPMQLKLPLSAKSKVESWGISTVGIEWVDGEIDHLDQPFFLNMTQDPEMYIKQTPKGVEDWRARATGKYEFDKGVPSDQNWWTPE</sequence>
<dbReference type="InterPro" id="IPR051961">
    <property type="entry name" value="Fungal_Metabolite_Diox"/>
</dbReference>
<evidence type="ECO:0000313" key="2">
    <source>
        <dbReference type="Proteomes" id="UP000192596"/>
    </source>
</evidence>
<dbReference type="AlphaFoldDB" id="A0A1V8TAH2"/>
<name>A0A1V8TAH2_9PEZI</name>
<dbReference type="Gene3D" id="2.60.120.620">
    <property type="entry name" value="q2cbj1_9rhob like domain"/>
    <property type="match status" value="1"/>
</dbReference>
<gene>
    <name evidence="1" type="ORF">B0A48_06230</name>
</gene>
<dbReference type="OrthoDB" id="407832at2759"/>